<dbReference type="Proteomes" id="UP000271889">
    <property type="component" value="Unassembled WGS sequence"/>
</dbReference>
<evidence type="ECO:0000313" key="2">
    <source>
        <dbReference type="Proteomes" id="UP000271889"/>
    </source>
</evidence>
<proteinExistence type="predicted"/>
<protein>
    <submittedName>
        <fullName evidence="1">Uncharacterized protein</fullName>
    </submittedName>
</protein>
<reference evidence="1 2" key="1">
    <citation type="submission" date="2018-11" db="EMBL/GenBank/DDBJ databases">
        <authorList>
            <consortium name="Pathogen Informatics"/>
        </authorList>
    </citation>
    <scope>NUCLEOTIDE SEQUENCE [LARGE SCALE GENOMIC DNA]</scope>
</reference>
<dbReference type="SUPFAM" id="SSF48452">
    <property type="entry name" value="TPR-like"/>
    <property type="match status" value="1"/>
</dbReference>
<accession>A0A3P6TAU8</accession>
<name>A0A3P6TAU8_CYLGO</name>
<dbReference type="Gene3D" id="1.25.40.10">
    <property type="entry name" value="Tetratricopeptide repeat domain"/>
    <property type="match status" value="1"/>
</dbReference>
<evidence type="ECO:0000313" key="1">
    <source>
        <dbReference type="EMBL" id="VDK82187.1"/>
    </source>
</evidence>
<sequence length="234" mass="26125">MPFQGETSKCLEELSNVNGNGTTEDDTIIIADAIVTCHIKEGNSDKAVEYLNTLLKTSSERTQEKVFGHACFLLAREQIRNGHRISAARLAKRILRLAKAASDHYLERSGLQLLATIYEKQHDPKSTRALLKKFLDVPGATVQEQVRALLQLAALAPETGDDALKYLNEALDQAKRSGNIDVIVTAQSAMLRYYMCFTPDNELCLSELLSEQRNLLKEDIGKFLAFRRIQRSSG</sequence>
<gene>
    <name evidence="1" type="ORF">CGOC_LOCUS7927</name>
</gene>
<dbReference type="AlphaFoldDB" id="A0A3P6TAU8"/>
<dbReference type="InterPro" id="IPR011990">
    <property type="entry name" value="TPR-like_helical_dom_sf"/>
</dbReference>
<dbReference type="EMBL" id="UYRV01028267">
    <property type="protein sequence ID" value="VDK82187.1"/>
    <property type="molecule type" value="Genomic_DNA"/>
</dbReference>
<organism evidence="1 2">
    <name type="scientific">Cylicostephanus goldi</name>
    <name type="common">Nematode worm</name>
    <dbReference type="NCBI Taxonomy" id="71465"/>
    <lineage>
        <taxon>Eukaryota</taxon>
        <taxon>Metazoa</taxon>
        <taxon>Ecdysozoa</taxon>
        <taxon>Nematoda</taxon>
        <taxon>Chromadorea</taxon>
        <taxon>Rhabditida</taxon>
        <taxon>Rhabditina</taxon>
        <taxon>Rhabditomorpha</taxon>
        <taxon>Strongyloidea</taxon>
        <taxon>Strongylidae</taxon>
        <taxon>Cylicostephanus</taxon>
    </lineage>
</organism>
<keyword evidence="2" id="KW-1185">Reference proteome</keyword>
<dbReference type="OrthoDB" id="626167at2759"/>